<sequence>MLSKRPSGIEWRGGWGAQNQAVPYRQPGIVAVSCPRLAACRSNRVSAGKGCRQPQEIELVSYSPRTAHSVRRLVRGSCPGLENRLRRVLRKQGGPKARGEVKRRPGSLRRDERRFAAAATRPACLRVASVALCNTMHGLHLS</sequence>
<feature type="compositionally biased region" description="Basic and acidic residues" evidence="1">
    <location>
        <begin position="97"/>
        <end position="109"/>
    </location>
</feature>
<organism evidence="2 3">
    <name type="scientific">Rhodotorula toruloides</name>
    <name type="common">Yeast</name>
    <name type="synonym">Rhodosporidium toruloides</name>
    <dbReference type="NCBI Taxonomy" id="5286"/>
    <lineage>
        <taxon>Eukaryota</taxon>
        <taxon>Fungi</taxon>
        <taxon>Dikarya</taxon>
        <taxon>Basidiomycota</taxon>
        <taxon>Pucciniomycotina</taxon>
        <taxon>Microbotryomycetes</taxon>
        <taxon>Sporidiobolales</taxon>
        <taxon>Sporidiobolaceae</taxon>
        <taxon>Rhodotorula</taxon>
    </lineage>
</organism>
<feature type="region of interest" description="Disordered" evidence="1">
    <location>
        <begin position="90"/>
        <end position="109"/>
    </location>
</feature>
<protein>
    <submittedName>
        <fullName evidence="2">Uncharacterized protein</fullName>
    </submittedName>
</protein>
<evidence type="ECO:0000313" key="2">
    <source>
        <dbReference type="EMBL" id="PRQ71684.1"/>
    </source>
</evidence>
<dbReference type="EMBL" id="LCTV02000011">
    <property type="protein sequence ID" value="PRQ71684.1"/>
    <property type="molecule type" value="Genomic_DNA"/>
</dbReference>
<accession>A0A2T0A110</accession>
<evidence type="ECO:0000256" key="1">
    <source>
        <dbReference type="SAM" id="MobiDB-lite"/>
    </source>
</evidence>
<name>A0A2T0A110_RHOTO</name>
<dbReference type="AlphaFoldDB" id="A0A2T0A110"/>
<dbReference type="Proteomes" id="UP000239560">
    <property type="component" value="Unassembled WGS sequence"/>
</dbReference>
<proteinExistence type="predicted"/>
<gene>
    <name evidence="2" type="ORF">AAT19DRAFT_9799</name>
</gene>
<comment type="caution">
    <text evidence="2">The sequence shown here is derived from an EMBL/GenBank/DDBJ whole genome shotgun (WGS) entry which is preliminary data.</text>
</comment>
<reference evidence="2 3" key="1">
    <citation type="journal article" date="2018" name="Elife">
        <title>Functional genomics of lipid metabolism in the oleaginous yeast Rhodosporidium toruloides.</title>
        <authorList>
            <person name="Coradetti S.T."/>
            <person name="Pinel D."/>
            <person name="Geiselman G."/>
            <person name="Ito M."/>
            <person name="Mondo S."/>
            <person name="Reilly M.C."/>
            <person name="Cheng Y.F."/>
            <person name="Bauer S."/>
            <person name="Grigoriev I."/>
            <person name="Gladden J.M."/>
            <person name="Simmons B.A."/>
            <person name="Brem R."/>
            <person name="Arkin A.P."/>
            <person name="Skerker J.M."/>
        </authorList>
    </citation>
    <scope>NUCLEOTIDE SEQUENCE [LARGE SCALE GENOMIC DNA]</scope>
    <source>
        <strain evidence="2 3">NBRC 0880</strain>
    </source>
</reference>
<evidence type="ECO:0000313" key="3">
    <source>
        <dbReference type="Proteomes" id="UP000239560"/>
    </source>
</evidence>